<dbReference type="KEGG" id="bii:BINDI_0264"/>
<feature type="domain" description="AB hydrolase-1" evidence="1">
    <location>
        <begin position="18"/>
        <end position="275"/>
    </location>
</feature>
<dbReference type="GO" id="GO:0016787">
    <property type="term" value="F:hydrolase activity"/>
    <property type="evidence" value="ECO:0007669"/>
    <property type="project" value="UniProtKB-KW"/>
</dbReference>
<sequence length="295" mass="31545">MTMTITNTVYREGEGLPVILCHAFPVDHRMWDVCADSLINQADRRGLIPFPIYAPDMPGAGDGPLPLEEQNGGLAPDGSYPHALDRMAEAYVDLVAGLGHSKAIWVGLSMGGYLVEAVWRLHPEVVAGMALCDTTTKDDAPQSRANRLAIAQRCLDTGGVDGVMHFARPQEGDSRFKTSPEFIDTMTGWIESQSPQGIAWRERMAAGRPDQTGILPGIEVPLTMVSGELDPSSPPRVMRPLADAATSVPGGVRFVSVPECGHFSAVERPDLVASALVDLVADVQGSGRVEESEGC</sequence>
<dbReference type="Proteomes" id="UP000028569">
    <property type="component" value="Chromosome"/>
</dbReference>
<dbReference type="EMBL" id="CP006018">
    <property type="protein sequence ID" value="AIC91549.1"/>
    <property type="molecule type" value="Genomic_DNA"/>
</dbReference>
<dbReference type="InterPro" id="IPR029058">
    <property type="entry name" value="AB_hydrolase_fold"/>
</dbReference>
<dbReference type="PANTHER" id="PTHR43194:SF2">
    <property type="entry name" value="PEROXISOMAL MEMBRANE PROTEIN LPX1"/>
    <property type="match status" value="1"/>
</dbReference>
<dbReference type="RefSeq" id="WP_033491561.1">
    <property type="nucleotide sequence ID" value="NZ_CP006018.1"/>
</dbReference>
<dbReference type="Gene3D" id="3.40.50.1820">
    <property type="entry name" value="alpha/beta hydrolase"/>
    <property type="match status" value="1"/>
</dbReference>
<dbReference type="Pfam" id="PF12697">
    <property type="entry name" value="Abhydrolase_6"/>
    <property type="match status" value="1"/>
</dbReference>
<dbReference type="InterPro" id="IPR050228">
    <property type="entry name" value="Carboxylesterase_BioH"/>
</dbReference>
<proteinExistence type="predicted"/>
<accession>A0A087VT69</accession>
<evidence type="ECO:0000313" key="2">
    <source>
        <dbReference type="EMBL" id="AIC91549.1"/>
    </source>
</evidence>
<name>A0A087VT69_9BIFI</name>
<keyword evidence="2" id="KW-0378">Hydrolase</keyword>
<reference evidence="2 3" key="1">
    <citation type="journal article" date="2014" name="Appl. Environ. Microbiol.">
        <title>Genomic encyclopedia of type strains of the genus Bifidobacterium.</title>
        <authorList>
            <person name="Milani C."/>
            <person name="Lugli G.A."/>
            <person name="Duranti S."/>
            <person name="Turroni F."/>
            <person name="Bottacini F."/>
            <person name="Mangifesta M."/>
            <person name="Sanchez B."/>
            <person name="Viappiani A."/>
            <person name="Mancabelli L."/>
            <person name="Taminiau B."/>
            <person name="Delcenserie V."/>
            <person name="Barrangou R."/>
            <person name="Margolles A."/>
            <person name="van Sinderen D."/>
            <person name="Ventura M."/>
        </authorList>
    </citation>
    <scope>NUCLEOTIDE SEQUENCE [LARGE SCALE GENOMIC DNA]</scope>
    <source>
        <strain evidence="2 3">LMG 11587</strain>
    </source>
</reference>
<dbReference type="SUPFAM" id="SSF53474">
    <property type="entry name" value="alpha/beta-Hydrolases"/>
    <property type="match status" value="1"/>
</dbReference>
<dbReference type="PANTHER" id="PTHR43194">
    <property type="entry name" value="HYDROLASE ALPHA/BETA FOLD FAMILY"/>
    <property type="match status" value="1"/>
</dbReference>
<protein>
    <submittedName>
        <fullName evidence="2">Hydrolase</fullName>
    </submittedName>
</protein>
<dbReference type="OrthoDB" id="495620at2"/>
<keyword evidence="3" id="KW-1185">Reference proteome</keyword>
<dbReference type="AlphaFoldDB" id="A0A087VT69"/>
<evidence type="ECO:0000259" key="1">
    <source>
        <dbReference type="Pfam" id="PF12697"/>
    </source>
</evidence>
<organism evidence="2 3">
    <name type="scientific">Bifidobacterium [indicum] DSM 20214 = LMG 11587</name>
    <dbReference type="NCBI Taxonomy" id="1341694"/>
    <lineage>
        <taxon>Bacteria</taxon>
        <taxon>Bacillati</taxon>
        <taxon>Actinomycetota</taxon>
        <taxon>Actinomycetes</taxon>
        <taxon>Bifidobacteriales</taxon>
        <taxon>Bifidobacteriaceae</taxon>
        <taxon>Bifidobacterium</taxon>
    </lineage>
</organism>
<evidence type="ECO:0000313" key="3">
    <source>
        <dbReference type="Proteomes" id="UP000028569"/>
    </source>
</evidence>
<dbReference type="InterPro" id="IPR000073">
    <property type="entry name" value="AB_hydrolase_1"/>
</dbReference>
<dbReference type="InterPro" id="IPR000639">
    <property type="entry name" value="Epox_hydrolase-like"/>
</dbReference>
<gene>
    <name evidence="2" type="ORF">BINDI_0264</name>
</gene>
<dbReference type="HOGENOM" id="CLU_020336_50_4_11"/>
<dbReference type="PRINTS" id="PR00412">
    <property type="entry name" value="EPOXHYDRLASE"/>
</dbReference>